<dbReference type="EMBL" id="MCFH01000009">
    <property type="protein sequence ID" value="ORX55510.1"/>
    <property type="molecule type" value="Genomic_DNA"/>
</dbReference>
<organism evidence="1 2">
    <name type="scientific">Piromyces finnis</name>
    <dbReference type="NCBI Taxonomy" id="1754191"/>
    <lineage>
        <taxon>Eukaryota</taxon>
        <taxon>Fungi</taxon>
        <taxon>Fungi incertae sedis</taxon>
        <taxon>Chytridiomycota</taxon>
        <taxon>Chytridiomycota incertae sedis</taxon>
        <taxon>Neocallimastigomycetes</taxon>
        <taxon>Neocallimastigales</taxon>
        <taxon>Neocallimastigaceae</taxon>
        <taxon>Piromyces</taxon>
    </lineage>
</organism>
<reference evidence="1 2" key="1">
    <citation type="submission" date="2016-08" db="EMBL/GenBank/DDBJ databases">
        <title>Genomes of anaerobic fungi encode conserved fungal cellulosomes for biomass hydrolysis.</title>
        <authorList>
            <consortium name="DOE Joint Genome Institute"/>
            <person name="Haitjema C.H."/>
            <person name="Gilmore S.P."/>
            <person name="Henske J.K."/>
            <person name="Solomon K.V."/>
            <person name="De Groot R."/>
            <person name="Kuo A."/>
            <person name="Mondo S.J."/>
            <person name="Salamov A.A."/>
            <person name="Labutti K."/>
            <person name="Zhao Z."/>
            <person name="Chiniquy J."/>
            <person name="Barry K."/>
            <person name="Brewer H.M."/>
            <person name="Purvine S.O."/>
            <person name="Wright A.T."/>
            <person name="Boxma B."/>
            <person name="Van Alen T."/>
            <person name="Hackstein J.H."/>
            <person name="Baker S.E."/>
            <person name="Grigoriev I.V."/>
            <person name="O'Malley M.A."/>
        </authorList>
    </citation>
    <scope>NUCLEOTIDE SEQUENCE [LARGE SCALE GENOMIC DNA]</scope>
    <source>
        <strain evidence="2">finn</strain>
    </source>
</reference>
<dbReference type="OrthoDB" id="10300952at2759"/>
<evidence type="ECO:0000313" key="2">
    <source>
        <dbReference type="Proteomes" id="UP000193719"/>
    </source>
</evidence>
<accession>A0A1Y1VH90</accession>
<sequence length="177" mass="20833">MAELLKKLSQAEQNIGKDKLNENKVPFEIYRLGQSNVTFIPNNLSQQNQSINCINFDKLNNKLQKFNVEIDKSQTAENYSNSKIYSTSNLPLDIGPFNYEDNIKTIENEYLKVDNTFSQKELNEYQQLIEESPDFKNLMKLQNSDIKLKLQSNYSKKFGNFESNDFEEVILRFRFFK</sequence>
<protein>
    <submittedName>
        <fullName evidence="1">Uncharacterized protein</fullName>
    </submittedName>
</protein>
<gene>
    <name evidence="1" type="ORF">BCR36DRAFT_396061</name>
</gene>
<dbReference type="Proteomes" id="UP000193719">
    <property type="component" value="Unassembled WGS sequence"/>
</dbReference>
<comment type="caution">
    <text evidence="1">The sequence shown here is derived from an EMBL/GenBank/DDBJ whole genome shotgun (WGS) entry which is preliminary data.</text>
</comment>
<dbReference type="AlphaFoldDB" id="A0A1Y1VH90"/>
<proteinExistence type="predicted"/>
<name>A0A1Y1VH90_9FUNG</name>
<keyword evidence="2" id="KW-1185">Reference proteome</keyword>
<evidence type="ECO:0000313" key="1">
    <source>
        <dbReference type="EMBL" id="ORX55510.1"/>
    </source>
</evidence>
<reference evidence="1 2" key="2">
    <citation type="submission" date="2016-08" db="EMBL/GenBank/DDBJ databases">
        <title>Pervasive Adenine N6-methylation of Active Genes in Fungi.</title>
        <authorList>
            <consortium name="DOE Joint Genome Institute"/>
            <person name="Mondo S.J."/>
            <person name="Dannebaum R.O."/>
            <person name="Kuo R.C."/>
            <person name="Labutti K."/>
            <person name="Haridas S."/>
            <person name="Kuo A."/>
            <person name="Salamov A."/>
            <person name="Ahrendt S.R."/>
            <person name="Lipzen A."/>
            <person name="Sullivan W."/>
            <person name="Andreopoulos W.B."/>
            <person name="Clum A."/>
            <person name="Lindquist E."/>
            <person name="Daum C."/>
            <person name="Ramamoorthy G.K."/>
            <person name="Gryganskyi A."/>
            <person name="Culley D."/>
            <person name="Magnuson J.K."/>
            <person name="James T.Y."/>
            <person name="O'Malley M.A."/>
            <person name="Stajich J.E."/>
            <person name="Spatafora J.W."/>
            <person name="Visel A."/>
            <person name="Grigoriev I.V."/>
        </authorList>
    </citation>
    <scope>NUCLEOTIDE SEQUENCE [LARGE SCALE GENOMIC DNA]</scope>
    <source>
        <strain evidence="2">finn</strain>
    </source>
</reference>